<evidence type="ECO:0000313" key="2">
    <source>
        <dbReference type="Proteomes" id="UP000235965"/>
    </source>
</evidence>
<dbReference type="GO" id="GO:0005739">
    <property type="term" value="C:mitochondrion"/>
    <property type="evidence" value="ECO:0007669"/>
    <property type="project" value="InterPro"/>
</dbReference>
<comment type="caution">
    <text evidence="1">The sequence shown here is derived from an EMBL/GenBank/DDBJ whole genome shotgun (WGS) entry which is preliminary data.</text>
</comment>
<dbReference type="AlphaFoldDB" id="A0A2J7RQZ2"/>
<protein>
    <submittedName>
        <fullName evidence="1">Uncharacterized protein</fullName>
    </submittedName>
</protein>
<dbReference type="InParanoid" id="A0A2J7RQZ2"/>
<dbReference type="InterPro" id="IPR032053">
    <property type="entry name" value="Ribosomal_mS34"/>
</dbReference>
<dbReference type="EMBL" id="NEVH01000613">
    <property type="protein sequence ID" value="PNF43249.1"/>
    <property type="molecule type" value="Genomic_DNA"/>
</dbReference>
<proteinExistence type="predicted"/>
<dbReference type="OrthoDB" id="16434at2759"/>
<organism evidence="1 2">
    <name type="scientific">Cryptotermes secundus</name>
    <dbReference type="NCBI Taxonomy" id="105785"/>
    <lineage>
        <taxon>Eukaryota</taxon>
        <taxon>Metazoa</taxon>
        <taxon>Ecdysozoa</taxon>
        <taxon>Arthropoda</taxon>
        <taxon>Hexapoda</taxon>
        <taxon>Insecta</taxon>
        <taxon>Pterygota</taxon>
        <taxon>Neoptera</taxon>
        <taxon>Polyneoptera</taxon>
        <taxon>Dictyoptera</taxon>
        <taxon>Blattodea</taxon>
        <taxon>Blattoidea</taxon>
        <taxon>Termitoidae</taxon>
        <taxon>Kalotermitidae</taxon>
        <taxon>Cryptotermitinae</taxon>
        <taxon>Cryptotermes</taxon>
    </lineage>
</organism>
<accession>A0A2J7RQZ2</accession>
<keyword evidence="2" id="KW-1185">Reference proteome</keyword>
<reference evidence="1 2" key="1">
    <citation type="submission" date="2017-12" db="EMBL/GenBank/DDBJ databases">
        <title>Hemimetabolous genomes reveal molecular basis of termite eusociality.</title>
        <authorList>
            <person name="Harrison M.C."/>
            <person name="Jongepier E."/>
            <person name="Robertson H.M."/>
            <person name="Arning N."/>
            <person name="Bitard-Feildel T."/>
            <person name="Chao H."/>
            <person name="Childers C.P."/>
            <person name="Dinh H."/>
            <person name="Doddapaneni H."/>
            <person name="Dugan S."/>
            <person name="Gowin J."/>
            <person name="Greiner C."/>
            <person name="Han Y."/>
            <person name="Hu H."/>
            <person name="Hughes D.S.T."/>
            <person name="Huylmans A.-K."/>
            <person name="Kemena C."/>
            <person name="Kremer L.P.M."/>
            <person name="Lee S.L."/>
            <person name="Lopez-Ezquerra A."/>
            <person name="Mallet L."/>
            <person name="Monroy-Kuhn J.M."/>
            <person name="Moser A."/>
            <person name="Murali S.C."/>
            <person name="Muzny D.M."/>
            <person name="Otani S."/>
            <person name="Piulachs M.-D."/>
            <person name="Poelchau M."/>
            <person name="Qu J."/>
            <person name="Schaub F."/>
            <person name="Wada-Katsumata A."/>
            <person name="Worley K.C."/>
            <person name="Xie Q."/>
            <person name="Ylla G."/>
            <person name="Poulsen M."/>
            <person name="Gibbs R.A."/>
            <person name="Schal C."/>
            <person name="Richards S."/>
            <person name="Belles X."/>
            <person name="Korb J."/>
            <person name="Bornberg-Bauer E."/>
        </authorList>
    </citation>
    <scope>NUCLEOTIDE SEQUENCE [LARGE SCALE GENOMIC DNA]</scope>
    <source>
        <tissue evidence="1">Whole body</tissue>
    </source>
</reference>
<dbReference type="GO" id="GO:0003735">
    <property type="term" value="F:structural constituent of ribosome"/>
    <property type="evidence" value="ECO:0007669"/>
    <property type="project" value="InterPro"/>
</dbReference>
<dbReference type="PANTHER" id="PTHR28589:SF1">
    <property type="entry name" value="SMALL RIBOSOMAL SUBUNIT PROTEIN MS34"/>
    <property type="match status" value="1"/>
</dbReference>
<dbReference type="STRING" id="105785.A0A2J7RQZ2"/>
<evidence type="ECO:0000313" key="1">
    <source>
        <dbReference type="EMBL" id="PNF43249.1"/>
    </source>
</evidence>
<name>A0A2J7RQZ2_9NEOP</name>
<dbReference type="Pfam" id="PF16053">
    <property type="entry name" value="MRP-S34"/>
    <property type="match status" value="1"/>
</dbReference>
<gene>
    <name evidence="1" type="ORF">B7P43_G14884</name>
</gene>
<sequence>MRRIIFGPKRDEVTGGWRKLHNEELHNLYSSPSIIRMIKSRRMRRAGYVARDPRKVRVWAEKVFRGRKYPKIVEVCSVSYKADYRLIPKDEEEEYCKTQSHLPLEKVKILPRTVPFPPLLRVS</sequence>
<dbReference type="Proteomes" id="UP000235965">
    <property type="component" value="Unassembled WGS sequence"/>
</dbReference>
<dbReference type="PANTHER" id="PTHR28589">
    <property type="entry name" value="28S RIBOSOMAL PROTEIN S34, MITOCHONDRIAL"/>
    <property type="match status" value="1"/>
</dbReference>